<evidence type="ECO:0000313" key="3">
    <source>
        <dbReference type="Proteomes" id="UP000250915"/>
    </source>
</evidence>
<protein>
    <submittedName>
        <fullName evidence="2">Aminopeptidase</fullName>
    </submittedName>
</protein>
<dbReference type="AlphaFoldDB" id="A0A329LI14"/>
<dbReference type="Proteomes" id="UP000250915">
    <property type="component" value="Unassembled WGS sequence"/>
</dbReference>
<comment type="caution">
    <text evidence="2">The sequence shown here is derived from an EMBL/GenBank/DDBJ whole genome shotgun (WGS) entry which is preliminary data.</text>
</comment>
<name>A0A329LI14_9MYCO</name>
<organism evidence="2 3">
    <name type="scientific">Mycobacterium colombiense</name>
    <dbReference type="NCBI Taxonomy" id="339268"/>
    <lineage>
        <taxon>Bacteria</taxon>
        <taxon>Bacillati</taxon>
        <taxon>Actinomycetota</taxon>
        <taxon>Actinomycetes</taxon>
        <taxon>Mycobacteriales</taxon>
        <taxon>Mycobacteriaceae</taxon>
        <taxon>Mycobacterium</taxon>
        <taxon>Mycobacterium avium complex (MAC)</taxon>
    </lineage>
</organism>
<keyword evidence="2" id="KW-0031">Aminopeptidase</keyword>
<keyword evidence="1" id="KW-0472">Membrane</keyword>
<dbReference type="RefSeq" id="WP_112634526.1">
    <property type="nucleotide sequence ID" value="NZ_QMEV01000056.1"/>
</dbReference>
<keyword evidence="2" id="KW-0378">Hydrolase</keyword>
<keyword evidence="1" id="KW-1133">Transmembrane helix</keyword>
<gene>
    <name evidence="2" type="ORF">DQP57_20440</name>
</gene>
<proteinExistence type="predicted"/>
<reference evidence="2 3" key="1">
    <citation type="submission" date="2018-06" db="EMBL/GenBank/DDBJ databases">
        <title>NTM in soil in Japan.</title>
        <authorList>
            <person name="Ohya K."/>
        </authorList>
    </citation>
    <scope>NUCLEOTIDE SEQUENCE [LARGE SCALE GENOMIC DNA]</scope>
    <source>
        <strain evidence="2 3">GF28</strain>
    </source>
</reference>
<dbReference type="EMBL" id="QMEV01000056">
    <property type="protein sequence ID" value="RAV06890.1"/>
    <property type="molecule type" value="Genomic_DNA"/>
</dbReference>
<keyword evidence="1" id="KW-0812">Transmembrane</keyword>
<dbReference type="OrthoDB" id="4752181at2"/>
<dbReference type="GO" id="GO:0004177">
    <property type="term" value="F:aminopeptidase activity"/>
    <property type="evidence" value="ECO:0007669"/>
    <property type="project" value="UniProtKB-KW"/>
</dbReference>
<keyword evidence="2" id="KW-0645">Protease</keyword>
<accession>A0A329LI14</accession>
<sequence length="118" mass="11816">MTVRRIVLALGAVLLIAGVIGLLVPVSITDGNGNSIGCGNALVANTQSARNAMQQTNNQTGANIPVVGSFVPHSPDYVAQCQSSVGGRRAWAIPLAVLGIIAIGATLLTGRRGAATGA</sequence>
<evidence type="ECO:0000313" key="2">
    <source>
        <dbReference type="EMBL" id="RAV06890.1"/>
    </source>
</evidence>
<evidence type="ECO:0000256" key="1">
    <source>
        <dbReference type="SAM" id="Phobius"/>
    </source>
</evidence>
<feature type="transmembrane region" description="Helical" evidence="1">
    <location>
        <begin position="91"/>
        <end position="110"/>
    </location>
</feature>